<proteinExistence type="predicted"/>
<sequence>MLKTTIATPTTTGGAPDHCFGQPRAGPGAAGPHAAGPHAAGPHAAQAVNGDAGAYLRLAEGMEEKYLHYGSELSTRKRALVGLELYVEPAGDDAVSQRATERVEQALAPIKENLFDILDAIGKGFSVNEIDGETSAKQWMPAGLSYLQPYWLQIRREEPETLYLRTDTNTYGDALAPYKFITHKIKAKSGVLIRGGLARMACGAFLFSNYAIKDWATFAEAYGRPLRVGTLADPAEQKLLNTLADHFHPE</sequence>
<name>A0A838Y9C5_9NEIS</name>
<feature type="compositionally biased region" description="Low complexity" evidence="1">
    <location>
        <begin position="25"/>
        <end position="45"/>
    </location>
</feature>
<dbReference type="Proteomes" id="UP000545606">
    <property type="component" value="Unassembled WGS sequence"/>
</dbReference>
<dbReference type="Pfam" id="PF06074">
    <property type="entry name" value="Portal_Mu"/>
    <property type="match status" value="1"/>
</dbReference>
<dbReference type="EMBL" id="JACERN010000031">
    <property type="protein sequence ID" value="MBA4709127.1"/>
    <property type="molecule type" value="Genomic_DNA"/>
</dbReference>
<feature type="compositionally biased region" description="Low complexity" evidence="1">
    <location>
        <begin position="1"/>
        <end position="16"/>
    </location>
</feature>
<dbReference type="InterPro" id="IPR009279">
    <property type="entry name" value="Portal_Mu"/>
</dbReference>
<protein>
    <submittedName>
        <fullName evidence="2">DUF935 family protein</fullName>
    </submittedName>
</protein>
<keyword evidence="3" id="KW-1185">Reference proteome</keyword>
<feature type="region of interest" description="Disordered" evidence="1">
    <location>
        <begin position="1"/>
        <end position="45"/>
    </location>
</feature>
<evidence type="ECO:0000313" key="3">
    <source>
        <dbReference type="Proteomes" id="UP000545606"/>
    </source>
</evidence>
<evidence type="ECO:0000313" key="2">
    <source>
        <dbReference type="EMBL" id="MBA4709127.1"/>
    </source>
</evidence>
<comment type="caution">
    <text evidence="2">The sequence shown here is derived from an EMBL/GenBank/DDBJ whole genome shotgun (WGS) entry which is preliminary data.</text>
</comment>
<organism evidence="2 3">
    <name type="scientific">Aquitalea aquatica</name>
    <dbReference type="NCBI Taxonomy" id="3044273"/>
    <lineage>
        <taxon>Bacteria</taxon>
        <taxon>Pseudomonadati</taxon>
        <taxon>Pseudomonadota</taxon>
        <taxon>Betaproteobacteria</taxon>
        <taxon>Neisseriales</taxon>
        <taxon>Chromobacteriaceae</taxon>
        <taxon>Aquitalea</taxon>
    </lineage>
</organism>
<accession>A0A838Y9C5</accession>
<gene>
    <name evidence="2" type="ORF">H2Z84_12155</name>
</gene>
<reference evidence="2 3" key="1">
    <citation type="submission" date="2020-07" db="EMBL/GenBank/DDBJ databases">
        <title>Draft genome sequence of violacein-producing bacteria and related species.</title>
        <authorList>
            <person name="Wilson H.S."/>
            <person name="De Leon M.E."/>
        </authorList>
    </citation>
    <scope>NUCLEOTIDE SEQUENCE [LARGE SCALE GENOMIC DNA]</scope>
    <source>
        <strain evidence="2 3">HSC-21Su07</strain>
    </source>
</reference>
<dbReference type="AlphaFoldDB" id="A0A838Y9C5"/>
<evidence type="ECO:0000256" key="1">
    <source>
        <dbReference type="SAM" id="MobiDB-lite"/>
    </source>
</evidence>